<proteinExistence type="inferred from homology"/>
<dbReference type="InterPro" id="IPR006103">
    <property type="entry name" value="Glyco_hydro_2_cat"/>
</dbReference>
<dbReference type="SUPFAM" id="SSF74650">
    <property type="entry name" value="Galactose mutarotase-like"/>
    <property type="match status" value="1"/>
</dbReference>
<dbReference type="InterPro" id="IPR008979">
    <property type="entry name" value="Galactose-bd-like_sf"/>
</dbReference>
<dbReference type="Proteomes" id="UP001596527">
    <property type="component" value="Unassembled WGS sequence"/>
</dbReference>
<dbReference type="InterPro" id="IPR023230">
    <property type="entry name" value="Glyco_hydro_2_CS"/>
</dbReference>
<feature type="domain" description="Beta galactosidase small chain/" evidence="8">
    <location>
        <begin position="738"/>
        <end position="1010"/>
    </location>
</feature>
<dbReference type="Pfam" id="PF02836">
    <property type="entry name" value="Glyco_hydro_2_C"/>
    <property type="match status" value="1"/>
</dbReference>
<keyword evidence="5 7" id="KW-0326">Glycosidase</keyword>
<comment type="caution">
    <text evidence="9">The sequence shown here is derived from an EMBL/GenBank/DDBJ whole genome shotgun (WGS) entry which is preliminary data.</text>
</comment>
<dbReference type="InterPro" id="IPR011013">
    <property type="entry name" value="Gal_mutarotase_sf_dom"/>
</dbReference>
<dbReference type="InterPro" id="IPR006104">
    <property type="entry name" value="Glyco_hydro_2_N"/>
</dbReference>
<accession>A0ABW2SP86</accession>
<dbReference type="GO" id="GO:0016787">
    <property type="term" value="F:hydrolase activity"/>
    <property type="evidence" value="ECO:0007669"/>
    <property type="project" value="UniProtKB-KW"/>
</dbReference>
<dbReference type="InterPro" id="IPR006102">
    <property type="entry name" value="Ig-like_GH2"/>
</dbReference>
<dbReference type="EC" id="3.2.1.23" evidence="3 7"/>
<dbReference type="InterPro" id="IPR014718">
    <property type="entry name" value="GH-type_carb-bd"/>
</dbReference>
<dbReference type="SMART" id="SM01038">
    <property type="entry name" value="Bgal_small_N"/>
    <property type="match status" value="1"/>
</dbReference>
<sequence length="1023" mass="112911">MTHEWETPGLTGENRLRAHADLTAFGDRASAALGRREDGRGFVPLSGTWDFALFDSPSRVSPDLLGPLAPERRWEQVAVPHVWQADGFGQWQYTDESYPFLVDPPHVPALNPTAVYRREVDFDALAPGDRRILRFDGVETYFEVWVNGVRIGSSKGSRIPAEFDITDAAVPGGNLIAVEVLQYADSTYLEDQDMWWSGGIIRDVYSFTRPELHVEDVVVDTSMDDRGAAVLECSVRLSRAEADLAWRVEEPSGSVIASGSEPAVDGSVRLRRRLDDVAWWHPEHPVLHRLVLEVHDATGGTTEIVPVRVGFRDVRIEDGVLLLNRRYIELHGVNRHDFDPDRGRAVPLERVREDLLLMKHFNINAVRTSHYPNDPRFYDLCDELGIMVVAETDLETHGMALVGDIAALSDDPGWTAAYVDRIDRHVRQIRNHPSVLVWSLGNESGWGRNFRAMYEHCKELDPRRPVLYEEDRDAGTVDIVSTMYSRVSQMDDLGSHPHPKPRFVVEYAHAMGNGPGGLADYQAVFDRYDGIQGHFVWEWCDQAVRAVRTDGSAEFLYGGDFGDRPNNGSFCVDGLVLPWLEPSPGLVEYGQVICPVRVGDGHDGSLVVTNRRYDSTLSGLALEVVDSRDGVAQRRCLVHAGGVAPRSTARIALEGWRDAGGRGASGPLERTVRVVVEQGTLWWAPGDVIGRYQFAIDPLSADAARGGECDSPAASLPVAARGRRTPPTVVERGRDGVEISAGGRTWTFDPVTGRLAGASIEGRPVIARGPRVRVWKPPIDNHARLAEEEWRPALLDLFREDARSVTWRSEGPDAIVEADVVVGPPGRAYGLRCHYGWVISDEGAARLDLTAIPFGGYTGTVPARGLDLEIPSRYRNVSYLGLGPGENYPDSRAAAVRGVYRSDVASLQTPYLVPQDHGARCATSWVRHTDDAGAGLLIVSEPACVWSTWTWTGEQIERARHLDELPSASAAFTVNLDQAVLGLGSNSWGAEVSETYRTRLEAFRMSLRLVLDEGASPREGGRP</sequence>
<dbReference type="Pfam" id="PF02929">
    <property type="entry name" value="Bgal_small_N"/>
    <property type="match status" value="1"/>
</dbReference>
<evidence type="ECO:0000256" key="1">
    <source>
        <dbReference type="ARBA" id="ARBA00001412"/>
    </source>
</evidence>
<dbReference type="PANTHER" id="PTHR46323">
    <property type="entry name" value="BETA-GALACTOSIDASE"/>
    <property type="match status" value="1"/>
</dbReference>
<dbReference type="Pfam" id="PF02837">
    <property type="entry name" value="Glyco_hydro_2_N"/>
    <property type="match status" value="1"/>
</dbReference>
<dbReference type="EMBL" id="JBHTEF010000001">
    <property type="protein sequence ID" value="MFC7581661.1"/>
    <property type="molecule type" value="Genomic_DNA"/>
</dbReference>
<dbReference type="InterPro" id="IPR036156">
    <property type="entry name" value="Beta-gal/glucu_dom_sf"/>
</dbReference>
<gene>
    <name evidence="9" type="ORF">ACFQWG_10695</name>
</gene>
<evidence type="ECO:0000256" key="5">
    <source>
        <dbReference type="ARBA" id="ARBA00023295"/>
    </source>
</evidence>
<dbReference type="InterPro" id="IPR017853">
    <property type="entry name" value="GH"/>
</dbReference>
<dbReference type="InterPro" id="IPR006101">
    <property type="entry name" value="Glyco_hydro_2"/>
</dbReference>
<evidence type="ECO:0000256" key="2">
    <source>
        <dbReference type="ARBA" id="ARBA00007401"/>
    </source>
</evidence>
<evidence type="ECO:0000256" key="4">
    <source>
        <dbReference type="ARBA" id="ARBA00022801"/>
    </source>
</evidence>
<dbReference type="Gene3D" id="2.70.98.10">
    <property type="match status" value="1"/>
</dbReference>
<dbReference type="InterPro" id="IPR050347">
    <property type="entry name" value="Bact_Beta-galactosidase"/>
</dbReference>
<evidence type="ECO:0000313" key="10">
    <source>
        <dbReference type="Proteomes" id="UP001596527"/>
    </source>
</evidence>
<dbReference type="InterPro" id="IPR004199">
    <property type="entry name" value="B-gal_small/dom_5"/>
</dbReference>
<protein>
    <recommendedName>
        <fullName evidence="3 7">Beta-galactosidase</fullName>
        <ecNumber evidence="3 7">3.2.1.23</ecNumber>
    </recommendedName>
    <alternativeName>
        <fullName evidence="6 7">Lactase</fullName>
    </alternativeName>
</protein>
<dbReference type="SUPFAM" id="SSF49303">
    <property type="entry name" value="beta-Galactosidase/glucuronidase domain"/>
    <property type="match status" value="2"/>
</dbReference>
<reference evidence="10" key="1">
    <citation type="journal article" date="2019" name="Int. J. Syst. Evol. Microbiol.">
        <title>The Global Catalogue of Microorganisms (GCM) 10K type strain sequencing project: providing services to taxonomists for standard genome sequencing and annotation.</title>
        <authorList>
            <consortium name="The Broad Institute Genomics Platform"/>
            <consortium name="The Broad Institute Genome Sequencing Center for Infectious Disease"/>
            <person name="Wu L."/>
            <person name="Ma J."/>
        </authorList>
    </citation>
    <scope>NUCLEOTIDE SEQUENCE [LARGE SCALE GENOMIC DNA]</scope>
    <source>
        <strain evidence="10">CCUG 56698</strain>
    </source>
</reference>
<evidence type="ECO:0000256" key="7">
    <source>
        <dbReference type="RuleBase" id="RU361154"/>
    </source>
</evidence>
<evidence type="ECO:0000259" key="8">
    <source>
        <dbReference type="SMART" id="SM01038"/>
    </source>
</evidence>
<evidence type="ECO:0000313" key="9">
    <source>
        <dbReference type="EMBL" id="MFC7581661.1"/>
    </source>
</evidence>
<keyword evidence="4 7" id="KW-0378">Hydrolase</keyword>
<dbReference type="PROSITE" id="PS00719">
    <property type="entry name" value="GLYCOSYL_HYDROL_F2_1"/>
    <property type="match status" value="1"/>
</dbReference>
<name>A0ABW2SP86_9ACTO</name>
<dbReference type="SUPFAM" id="SSF51445">
    <property type="entry name" value="(Trans)glycosidases"/>
    <property type="match status" value="1"/>
</dbReference>
<evidence type="ECO:0000256" key="3">
    <source>
        <dbReference type="ARBA" id="ARBA00012756"/>
    </source>
</evidence>
<dbReference type="Pfam" id="PF00703">
    <property type="entry name" value="Glyco_hydro_2"/>
    <property type="match status" value="1"/>
</dbReference>
<evidence type="ECO:0000256" key="6">
    <source>
        <dbReference type="ARBA" id="ARBA00032230"/>
    </source>
</evidence>
<dbReference type="InterPro" id="IPR013783">
    <property type="entry name" value="Ig-like_fold"/>
</dbReference>
<dbReference type="RefSeq" id="WP_380975156.1">
    <property type="nucleotide sequence ID" value="NZ_JBHTEF010000001.1"/>
</dbReference>
<dbReference type="Gene3D" id="3.20.20.80">
    <property type="entry name" value="Glycosidases"/>
    <property type="match status" value="1"/>
</dbReference>
<comment type="similarity">
    <text evidence="2 7">Belongs to the glycosyl hydrolase 2 family.</text>
</comment>
<keyword evidence="10" id="KW-1185">Reference proteome</keyword>
<dbReference type="Gene3D" id="2.60.40.10">
    <property type="entry name" value="Immunoglobulins"/>
    <property type="match status" value="2"/>
</dbReference>
<dbReference type="PANTHER" id="PTHR46323:SF2">
    <property type="entry name" value="BETA-GALACTOSIDASE"/>
    <property type="match status" value="1"/>
</dbReference>
<dbReference type="PRINTS" id="PR00132">
    <property type="entry name" value="GLHYDRLASE2"/>
</dbReference>
<organism evidence="9 10">
    <name type="scientific">Schaalia naturae</name>
    <dbReference type="NCBI Taxonomy" id="635203"/>
    <lineage>
        <taxon>Bacteria</taxon>
        <taxon>Bacillati</taxon>
        <taxon>Actinomycetota</taxon>
        <taxon>Actinomycetes</taxon>
        <taxon>Actinomycetales</taxon>
        <taxon>Actinomycetaceae</taxon>
        <taxon>Schaalia</taxon>
    </lineage>
</organism>
<comment type="catalytic activity">
    <reaction evidence="1 7">
        <text>Hydrolysis of terminal non-reducing beta-D-galactose residues in beta-D-galactosides.</text>
        <dbReference type="EC" id="3.2.1.23"/>
    </reaction>
</comment>
<dbReference type="Gene3D" id="2.60.120.260">
    <property type="entry name" value="Galactose-binding domain-like"/>
    <property type="match status" value="1"/>
</dbReference>
<dbReference type="SUPFAM" id="SSF49785">
    <property type="entry name" value="Galactose-binding domain-like"/>
    <property type="match status" value="1"/>
</dbReference>